<evidence type="ECO:0000313" key="4">
    <source>
        <dbReference type="Ensembl" id="ENSFCTP00005012804.1"/>
    </source>
</evidence>
<feature type="compositionally biased region" description="Basic and acidic residues" evidence="3">
    <location>
        <begin position="1"/>
        <end position="11"/>
    </location>
</feature>
<dbReference type="Gene3D" id="1.20.5.1500">
    <property type="match status" value="1"/>
</dbReference>
<dbReference type="SUPFAM" id="SSF143113">
    <property type="entry name" value="NAP-like"/>
    <property type="match status" value="1"/>
</dbReference>
<feature type="compositionally biased region" description="Acidic residues" evidence="3">
    <location>
        <begin position="213"/>
        <end position="232"/>
    </location>
</feature>
<evidence type="ECO:0000256" key="1">
    <source>
        <dbReference type="ARBA" id="ARBA00009947"/>
    </source>
</evidence>
<accession>A0ABI7WRB6</accession>
<sequence length="483" mass="54919">MAESADHKELLESSQEEAGNKVTMEGPGEQPERSEDVAAGPEDDKVHGEEAAAGPGEEGEKGEDAAARSGEGGVKDEDTDEDSDTDRPKGLLGYLLDTDFVESLPLKVKYRVLALKKLQTRVANLESKFLREFHGIERKFAEMYQPLLEKRRQIINAIYEPTKEECEYKSDSEDYDDEMYDEEEMDGNEEGLVHEYMDEDDGCEGDYYDYAVEEDDDDDDDEDTDDDIEATGEENKEQDPKGIPNFWLTVLKNVDTLTPLIKKYDEPILKLLTDIKVKLSDPGEPLSFTLEFHFKPNEYFKNELLTKTYVLKSRLAYYDPHPYRGTAIEYCIGCEIDWNEGKNVTLKTIRKKQKHRIWGTIRTVTEDFPKDSFFNFFTPHGINSNGKDGNDDFLLGHNLRTYIIPRSVLFFSGDALESQQEGVVREVNDAIYDKIIYDNWMAAIEEIGSRGAFFRDEVKVDLSAKAKVLVGRAKIGGRVVGES</sequence>
<dbReference type="PANTHER" id="PTHR11875">
    <property type="entry name" value="TESTIS-SPECIFIC Y-ENCODED PROTEIN"/>
    <property type="match status" value="1"/>
</dbReference>
<gene>
    <name evidence="4" type="primary">NAP1L2</name>
</gene>
<dbReference type="Proteomes" id="UP000823872">
    <property type="component" value="Chromosome X"/>
</dbReference>
<reference evidence="4 5" key="1">
    <citation type="submission" date="2021-02" db="EMBL/GenBank/DDBJ databases">
        <title>Safari Cat Assemblies.</title>
        <authorList>
            <person name="Bredemeyer K.R."/>
            <person name="Murphy W.J."/>
        </authorList>
    </citation>
    <scope>NUCLEOTIDE SEQUENCE [LARGE SCALE GENOMIC DNA]</scope>
</reference>
<evidence type="ECO:0000313" key="5">
    <source>
        <dbReference type="Proteomes" id="UP000823872"/>
    </source>
</evidence>
<dbReference type="Pfam" id="PF00956">
    <property type="entry name" value="NAP"/>
    <property type="match status" value="1"/>
</dbReference>
<dbReference type="InterPro" id="IPR002164">
    <property type="entry name" value="NAP_family"/>
</dbReference>
<dbReference type="Ensembl" id="ENSFCTT00005019532.1">
    <property type="protein sequence ID" value="ENSFCTP00005012804.1"/>
    <property type="gene ID" value="ENSFCTG00005007041.1"/>
</dbReference>
<keyword evidence="5" id="KW-1185">Reference proteome</keyword>
<reference evidence="4" key="2">
    <citation type="submission" date="2025-08" db="UniProtKB">
        <authorList>
            <consortium name="Ensembl"/>
        </authorList>
    </citation>
    <scope>IDENTIFICATION</scope>
    <source>
        <strain evidence="4">breed Abyssinian</strain>
    </source>
</reference>
<reference evidence="4" key="3">
    <citation type="submission" date="2025-09" db="UniProtKB">
        <authorList>
            <consortium name="Ensembl"/>
        </authorList>
    </citation>
    <scope>IDENTIFICATION</scope>
    <source>
        <strain evidence="4">breed Abyssinian</strain>
    </source>
</reference>
<protein>
    <recommendedName>
        <fullName evidence="6">Nucleosome assembly protein 1 like 2</fullName>
    </recommendedName>
</protein>
<feature type="region of interest" description="Disordered" evidence="3">
    <location>
        <begin position="1"/>
        <end position="88"/>
    </location>
</feature>
<evidence type="ECO:0000256" key="2">
    <source>
        <dbReference type="RuleBase" id="RU003876"/>
    </source>
</evidence>
<evidence type="ECO:0008006" key="6">
    <source>
        <dbReference type="Google" id="ProtNLM"/>
    </source>
</evidence>
<feature type="compositionally biased region" description="Basic and acidic residues" evidence="3">
    <location>
        <begin position="30"/>
        <end position="50"/>
    </location>
</feature>
<dbReference type="Gene3D" id="3.30.1120.90">
    <property type="entry name" value="Nucleosome assembly protein"/>
    <property type="match status" value="1"/>
</dbReference>
<feature type="region of interest" description="Disordered" evidence="3">
    <location>
        <begin position="213"/>
        <end position="241"/>
    </location>
</feature>
<name>A0ABI7WRB6_FELCA</name>
<comment type="similarity">
    <text evidence="1 2">Belongs to the nucleosome assembly protein (NAP) family.</text>
</comment>
<evidence type="ECO:0000256" key="3">
    <source>
        <dbReference type="SAM" id="MobiDB-lite"/>
    </source>
</evidence>
<proteinExistence type="inferred from homology"/>
<dbReference type="InterPro" id="IPR037231">
    <property type="entry name" value="NAP-like_sf"/>
</dbReference>
<organism evidence="4 5">
    <name type="scientific">Felis catus</name>
    <name type="common">Cat</name>
    <name type="synonym">Felis silvestris catus</name>
    <dbReference type="NCBI Taxonomy" id="9685"/>
    <lineage>
        <taxon>Eukaryota</taxon>
        <taxon>Metazoa</taxon>
        <taxon>Chordata</taxon>
        <taxon>Craniata</taxon>
        <taxon>Vertebrata</taxon>
        <taxon>Euteleostomi</taxon>
        <taxon>Mammalia</taxon>
        <taxon>Eutheria</taxon>
        <taxon>Laurasiatheria</taxon>
        <taxon>Carnivora</taxon>
        <taxon>Feliformia</taxon>
        <taxon>Felidae</taxon>
        <taxon>Felinae</taxon>
        <taxon>Felis</taxon>
    </lineage>
</organism>
<dbReference type="GeneTree" id="ENSGT00940000163372"/>